<sequence>MKILAVIEANKPLRRCIMVRTAYTVKWIEFKYEKWAGFCYKCGVIGFCNSRDNWQFNSKKKEDRVTTTKAIVEWNEYDEAKSSKDRESDFETLQASRGIVARDHLGKLMLGKTDRGRRKAIAAHEEALVVRAALIRAVEEG</sequence>
<name>A0ABD3APZ9_9GENT</name>
<evidence type="ECO:0000313" key="1">
    <source>
        <dbReference type="EMBL" id="KAL3533267.1"/>
    </source>
</evidence>
<reference evidence="1 2" key="1">
    <citation type="submission" date="2024-11" db="EMBL/GenBank/DDBJ databases">
        <title>A near-complete genome assembly of Cinchona calisaya.</title>
        <authorList>
            <person name="Lian D.C."/>
            <person name="Zhao X.W."/>
            <person name="Wei L."/>
        </authorList>
    </citation>
    <scope>NUCLEOTIDE SEQUENCE [LARGE SCALE GENOMIC DNA]</scope>
    <source>
        <tissue evidence="1">Nenye</tissue>
    </source>
</reference>
<proteinExistence type="predicted"/>
<dbReference type="Proteomes" id="UP001630127">
    <property type="component" value="Unassembled WGS sequence"/>
</dbReference>
<dbReference type="EMBL" id="JBJUIK010000003">
    <property type="protein sequence ID" value="KAL3533267.1"/>
    <property type="molecule type" value="Genomic_DNA"/>
</dbReference>
<gene>
    <name evidence="1" type="ORF">ACH5RR_006788</name>
</gene>
<evidence type="ECO:0008006" key="3">
    <source>
        <dbReference type="Google" id="ProtNLM"/>
    </source>
</evidence>
<comment type="caution">
    <text evidence="1">The sequence shown here is derived from an EMBL/GenBank/DDBJ whole genome shotgun (WGS) entry which is preliminary data.</text>
</comment>
<accession>A0ABD3APZ9</accession>
<dbReference type="AlphaFoldDB" id="A0ABD3APZ9"/>
<evidence type="ECO:0000313" key="2">
    <source>
        <dbReference type="Proteomes" id="UP001630127"/>
    </source>
</evidence>
<organism evidence="1 2">
    <name type="scientific">Cinchona calisaya</name>
    <dbReference type="NCBI Taxonomy" id="153742"/>
    <lineage>
        <taxon>Eukaryota</taxon>
        <taxon>Viridiplantae</taxon>
        <taxon>Streptophyta</taxon>
        <taxon>Embryophyta</taxon>
        <taxon>Tracheophyta</taxon>
        <taxon>Spermatophyta</taxon>
        <taxon>Magnoliopsida</taxon>
        <taxon>eudicotyledons</taxon>
        <taxon>Gunneridae</taxon>
        <taxon>Pentapetalae</taxon>
        <taxon>asterids</taxon>
        <taxon>lamiids</taxon>
        <taxon>Gentianales</taxon>
        <taxon>Rubiaceae</taxon>
        <taxon>Cinchonoideae</taxon>
        <taxon>Cinchoneae</taxon>
        <taxon>Cinchona</taxon>
    </lineage>
</organism>
<protein>
    <recommendedName>
        <fullName evidence="3">Zinc knuckle CX2CX4HX4C domain-containing protein</fullName>
    </recommendedName>
</protein>
<keyword evidence="2" id="KW-1185">Reference proteome</keyword>